<keyword evidence="1" id="KW-0472">Membrane</keyword>
<organism evidence="2 3">
    <name type="scientific">Marinococcus luteus</name>
    <dbReference type="NCBI Taxonomy" id="1122204"/>
    <lineage>
        <taxon>Bacteria</taxon>
        <taxon>Bacillati</taxon>
        <taxon>Bacillota</taxon>
        <taxon>Bacilli</taxon>
        <taxon>Bacillales</taxon>
        <taxon>Bacillaceae</taxon>
        <taxon>Marinococcus</taxon>
    </lineage>
</organism>
<dbReference type="STRING" id="1122204.SAMN05421781_1048"/>
<protein>
    <submittedName>
        <fullName evidence="2">Uncharacterized protein</fullName>
    </submittedName>
</protein>
<keyword evidence="1" id="KW-0812">Transmembrane</keyword>
<dbReference type="RefSeq" id="WP_091612022.1">
    <property type="nucleotide sequence ID" value="NZ_FNNC01000001.1"/>
</dbReference>
<accession>A0A1H2S623</accession>
<keyword evidence="3" id="KW-1185">Reference proteome</keyword>
<proteinExistence type="predicted"/>
<evidence type="ECO:0000313" key="3">
    <source>
        <dbReference type="Proteomes" id="UP000199488"/>
    </source>
</evidence>
<feature type="transmembrane region" description="Helical" evidence="1">
    <location>
        <begin position="105"/>
        <end position="126"/>
    </location>
</feature>
<sequence length="240" mass="27345">MAVENIIVVVIFLFIQLFADKLISSEKIGRFSWLSFSGGVAVAFIFVYILPYLHDEQSKYGESSFRGLTFESEFYLLSLVGLIIYFVIHNIAVRAYYSTSRGEGQFFWIQIAFFALYNSMVAYTVFGSDVQGLQTVFYGVAIGLHFMAISHDLHREDAGRYKRGRYYLAGGILFGWIFAIVFTLPEIVLAITFAVIAGAMIFNVLKKEMPTEESAHLPTFLWAAFIYTVITEILKLLFNW</sequence>
<gene>
    <name evidence="2" type="ORF">SAMN05421781_1048</name>
</gene>
<feature type="transmembrane region" description="Helical" evidence="1">
    <location>
        <begin position="165"/>
        <end position="181"/>
    </location>
</feature>
<evidence type="ECO:0000313" key="2">
    <source>
        <dbReference type="EMBL" id="SDW27006.1"/>
    </source>
</evidence>
<reference evidence="2 3" key="1">
    <citation type="submission" date="2016-10" db="EMBL/GenBank/DDBJ databases">
        <authorList>
            <person name="de Groot N.N."/>
        </authorList>
    </citation>
    <scope>NUCLEOTIDE SEQUENCE [LARGE SCALE GENOMIC DNA]</scope>
    <source>
        <strain evidence="2 3">DSM 23126</strain>
    </source>
</reference>
<feature type="transmembrane region" description="Helical" evidence="1">
    <location>
        <begin position="132"/>
        <end position="153"/>
    </location>
</feature>
<dbReference type="AlphaFoldDB" id="A0A1H2S623"/>
<feature type="transmembrane region" description="Helical" evidence="1">
    <location>
        <begin position="6"/>
        <end position="24"/>
    </location>
</feature>
<keyword evidence="1" id="KW-1133">Transmembrane helix</keyword>
<evidence type="ECO:0000256" key="1">
    <source>
        <dbReference type="SAM" id="Phobius"/>
    </source>
</evidence>
<feature type="transmembrane region" description="Helical" evidence="1">
    <location>
        <begin position="217"/>
        <end position="238"/>
    </location>
</feature>
<feature type="transmembrane region" description="Helical" evidence="1">
    <location>
        <begin position="74"/>
        <end position="93"/>
    </location>
</feature>
<feature type="transmembrane region" description="Helical" evidence="1">
    <location>
        <begin position="31"/>
        <end position="54"/>
    </location>
</feature>
<dbReference type="Proteomes" id="UP000199488">
    <property type="component" value="Unassembled WGS sequence"/>
</dbReference>
<name>A0A1H2S623_9BACI</name>
<dbReference type="OrthoDB" id="21325at2"/>
<dbReference type="EMBL" id="FNNC01000001">
    <property type="protein sequence ID" value="SDW27006.1"/>
    <property type="molecule type" value="Genomic_DNA"/>
</dbReference>